<comment type="similarity">
    <text evidence="3">Belongs to the ALG10 glucosyltransferase family.</text>
</comment>
<evidence type="ECO:0000256" key="9">
    <source>
        <dbReference type="ARBA" id="ARBA00022824"/>
    </source>
</evidence>
<sequence>MSFSNSDLWASRTALVCIAVASAVWQRKVSANVPDPYLDEVFHVRQAQVYCTGAFSQWDPKITTPPGLIVRLLREARGEEASRNDFQSGRRLQGFSFDAHSALNIALFPPLFFFSALYYTDVVSTLCVLESYMTLLQSRRPGASQLLSTVQTILIGLTALLFRQTNIFWVAVFPAGLAVLEGLKDGKASAESNASMKKAPLDVLKYSWTHSTLYDCPVSQAGVEDYLLVIISAGLAAVGRLPSLLKVIVPYLALLGAFGGFVAWNGGVVLGDKSNHVATLHFPQMLYIWPYIFFFSFPLTIPLILTPLSDRLPQGKIRSFLESHLSIPTSIKAPRILVAIISIALAALTVNYNTIIHPFTLADNRHYVFYVLRLLRLHPALKYFAVPAYYSCGWLVIHALDTSPPSQPPTQAQASNLRRGKEVNRRAAPAGDQSRPASFVIVWLATTTLSVVTAPLVEPRYFIVPWVMWRLHVPSNSAGGGLKGDAAELWRGYDLRLCLETVWHVVVNVGTAYMFLYKGFEWKQEPGRVQRFMW</sequence>
<dbReference type="Proteomes" id="UP000799750">
    <property type="component" value="Unassembled WGS sequence"/>
</dbReference>
<gene>
    <name evidence="18" type="ORF">BU16DRAFT_469470</name>
</gene>
<dbReference type="Pfam" id="PF04922">
    <property type="entry name" value="DIE2_ALG10"/>
    <property type="match status" value="2"/>
</dbReference>
<evidence type="ECO:0000256" key="15">
    <source>
        <dbReference type="SAM" id="MobiDB-lite"/>
    </source>
</evidence>
<evidence type="ECO:0000256" key="17">
    <source>
        <dbReference type="SAM" id="SignalP"/>
    </source>
</evidence>
<dbReference type="OrthoDB" id="4769at2759"/>
<evidence type="ECO:0000256" key="1">
    <source>
        <dbReference type="ARBA" id="ARBA00004477"/>
    </source>
</evidence>
<protein>
    <recommendedName>
        <fullName evidence="5">Dol-P-Glc:Glc(2)Man(9)GlcNAc(2)-PP-Dol alpha-1,2-glucosyltransferase</fullName>
        <ecNumber evidence="4">2.4.1.256</ecNumber>
    </recommendedName>
    <alternativeName>
        <fullName evidence="12">Asparagine-linked glycosylation protein 10</fullName>
    </alternativeName>
</protein>
<keyword evidence="8 16" id="KW-0812">Transmembrane</keyword>
<dbReference type="GO" id="GO:0005789">
    <property type="term" value="C:endoplasmic reticulum membrane"/>
    <property type="evidence" value="ECO:0007669"/>
    <property type="project" value="UniProtKB-SubCell"/>
</dbReference>
<feature type="transmembrane region" description="Helical" evidence="16">
    <location>
        <begin position="336"/>
        <end position="360"/>
    </location>
</feature>
<feature type="transmembrane region" description="Helical" evidence="16">
    <location>
        <begin position="105"/>
        <end position="129"/>
    </location>
</feature>
<organism evidence="18 19">
    <name type="scientific">Lophium mytilinum</name>
    <dbReference type="NCBI Taxonomy" id="390894"/>
    <lineage>
        <taxon>Eukaryota</taxon>
        <taxon>Fungi</taxon>
        <taxon>Dikarya</taxon>
        <taxon>Ascomycota</taxon>
        <taxon>Pezizomycotina</taxon>
        <taxon>Dothideomycetes</taxon>
        <taxon>Pleosporomycetidae</taxon>
        <taxon>Mytilinidiales</taxon>
        <taxon>Mytilinidiaceae</taxon>
        <taxon>Lophium</taxon>
    </lineage>
</organism>
<comment type="catalytic activity">
    <reaction evidence="14">
        <text>an alpha-D-Glc-(1-&gt;3)-alpha-D-Glc-(1-&gt;3)-alpha-D-Man-(1-&gt;2)-alpha-D-Man-(1-&gt;2)-alpha-D-Man-(1-&gt;3)-[alpha-D-Man-(1-&gt;2)-alpha-D-Man-(1-&gt;3)-[alpha-D-Man-(1-&gt;2)-alpha-D-Man-(1-&gt;6)]-alpha-D-Man-(1-&gt;6)]-beta-D-Man-(1-&gt;4)-beta-D-GlcNAc-(1-&gt;4)-alpha-D-GlcNAc-diphospho-di-trans,poly-cis-dolichol + a di-trans,poly-cis-dolichyl beta-D-glucosyl phosphate = a alpha-D-Glc-(1-&gt;2)-alpha-D-Glc-(1-&gt;3)-alpha-D-Glc-(1-&gt;3)-alpha-D-Man-(1-&gt;2)-alpha-D-Man-(1-&gt;2)-alpha-D-Man-(1-&gt;3)-[alpha-D-Man-(1-&gt;2)-alpha-D-Man-(1-&gt;3)-[alpha-D-Man-(1-&gt;2)-alpha-D-Man-(1-&gt;6)]-alpha-D-Man-(1-&gt;6)]-beta-D-Man-(1-&gt;4)-beta-D-GlcNAc-(1-&gt;4)-alpha-D-GlcNAc-diphospho-di-trans,poly-cis-dolichol + a di-trans,poly-cis-dolichyl phosphate + H(+)</text>
        <dbReference type="Rhea" id="RHEA:29543"/>
        <dbReference type="Rhea" id="RHEA-COMP:19498"/>
        <dbReference type="Rhea" id="RHEA-COMP:19502"/>
        <dbReference type="Rhea" id="RHEA-COMP:19512"/>
        <dbReference type="Rhea" id="RHEA-COMP:19522"/>
        <dbReference type="ChEBI" id="CHEBI:15378"/>
        <dbReference type="ChEBI" id="CHEBI:57525"/>
        <dbReference type="ChEBI" id="CHEBI:57683"/>
        <dbReference type="ChEBI" id="CHEBI:132522"/>
        <dbReference type="ChEBI" id="CHEBI:132523"/>
        <dbReference type="EC" id="2.4.1.256"/>
    </reaction>
    <physiologicalReaction direction="left-to-right" evidence="14">
        <dbReference type="Rhea" id="RHEA:29544"/>
    </physiologicalReaction>
</comment>
<evidence type="ECO:0000256" key="16">
    <source>
        <dbReference type="SAM" id="Phobius"/>
    </source>
</evidence>
<keyword evidence="11 16" id="KW-0472">Membrane</keyword>
<feature type="transmembrane region" description="Helical" evidence="16">
    <location>
        <begin position="287"/>
        <end position="308"/>
    </location>
</feature>
<evidence type="ECO:0000256" key="2">
    <source>
        <dbReference type="ARBA" id="ARBA00004922"/>
    </source>
</evidence>
<keyword evidence="9" id="KW-0256">Endoplasmic reticulum</keyword>
<evidence type="ECO:0000313" key="18">
    <source>
        <dbReference type="EMBL" id="KAF2490745.1"/>
    </source>
</evidence>
<reference evidence="18" key="1">
    <citation type="journal article" date="2020" name="Stud. Mycol.">
        <title>101 Dothideomycetes genomes: a test case for predicting lifestyles and emergence of pathogens.</title>
        <authorList>
            <person name="Haridas S."/>
            <person name="Albert R."/>
            <person name="Binder M."/>
            <person name="Bloem J."/>
            <person name="Labutti K."/>
            <person name="Salamov A."/>
            <person name="Andreopoulos B."/>
            <person name="Baker S."/>
            <person name="Barry K."/>
            <person name="Bills G."/>
            <person name="Bluhm B."/>
            <person name="Cannon C."/>
            <person name="Castanera R."/>
            <person name="Culley D."/>
            <person name="Daum C."/>
            <person name="Ezra D."/>
            <person name="Gonzalez J."/>
            <person name="Henrissat B."/>
            <person name="Kuo A."/>
            <person name="Liang C."/>
            <person name="Lipzen A."/>
            <person name="Lutzoni F."/>
            <person name="Magnuson J."/>
            <person name="Mondo S."/>
            <person name="Nolan M."/>
            <person name="Ohm R."/>
            <person name="Pangilinan J."/>
            <person name="Park H.-J."/>
            <person name="Ramirez L."/>
            <person name="Alfaro M."/>
            <person name="Sun H."/>
            <person name="Tritt A."/>
            <person name="Yoshinaga Y."/>
            <person name="Zwiers L.-H."/>
            <person name="Turgeon B."/>
            <person name="Goodwin S."/>
            <person name="Spatafora J."/>
            <person name="Crous P."/>
            <person name="Grigoriev I."/>
        </authorList>
    </citation>
    <scope>NUCLEOTIDE SEQUENCE</scope>
    <source>
        <strain evidence="18">CBS 269.34</strain>
    </source>
</reference>
<comment type="function">
    <text evidence="13">Dol-P-Glc:Glc(2)Man(9)GlcNAc(2)-PP-Dol alpha-1,2-glucosyltransferase that operates in the biosynthetic pathway of dolichol-linked oligosaccharides, the glycan precursors employed in protein asparagine (N)-glycosylation. The assembly of dolichol-linked oligosaccharides begins on the cytosolic side of the endoplasmic reticulum membrane and finishes in its lumen. The sequential addition of sugars to dolichol pyrophosphate produces dolichol-linked oligosaccharides containing fourteen sugars, including two GlcNAcs, nine mannoses and three glucoses. Once assembled, the oligosaccharide is transferred from the lipid to nascent proteins by oligosaccharyltransferases. In the lumen of the endoplasmic reticulum, adds the third and last glucose residue from dolichyl phosphate glucose (Dol-P-Glc) onto the lipid-linked oligosaccharide intermediate Glc(2)Man(9)GlcNAc(2)-PP-Dol to produce Glc(3)Man(9)GlcNAc(2)-PP-Dol.</text>
</comment>
<evidence type="ECO:0000256" key="7">
    <source>
        <dbReference type="ARBA" id="ARBA00022679"/>
    </source>
</evidence>
<feature type="signal peptide" evidence="17">
    <location>
        <begin position="1"/>
        <end position="31"/>
    </location>
</feature>
<feature type="region of interest" description="Disordered" evidence="15">
    <location>
        <begin position="406"/>
        <end position="431"/>
    </location>
</feature>
<evidence type="ECO:0000256" key="10">
    <source>
        <dbReference type="ARBA" id="ARBA00022989"/>
    </source>
</evidence>
<evidence type="ECO:0000256" key="12">
    <source>
        <dbReference type="ARBA" id="ARBA00032069"/>
    </source>
</evidence>
<keyword evidence="10 16" id="KW-1133">Transmembrane helix</keyword>
<dbReference type="EMBL" id="MU004196">
    <property type="protein sequence ID" value="KAF2490745.1"/>
    <property type="molecule type" value="Genomic_DNA"/>
</dbReference>
<keyword evidence="19" id="KW-1185">Reference proteome</keyword>
<dbReference type="GO" id="GO:0006488">
    <property type="term" value="P:dolichol-linked oligosaccharide biosynthetic process"/>
    <property type="evidence" value="ECO:0007669"/>
    <property type="project" value="InterPro"/>
</dbReference>
<evidence type="ECO:0000256" key="4">
    <source>
        <dbReference type="ARBA" id="ARBA00011967"/>
    </source>
</evidence>
<dbReference type="PIRSF" id="PIRSF028810">
    <property type="entry name" value="Alpha1_2_glucosyltferase_Alg10"/>
    <property type="match status" value="1"/>
</dbReference>
<dbReference type="PANTHER" id="PTHR12989">
    <property type="entry name" value="ALPHA-1,2-GLUCOSYLTRANSFERASE ALG10"/>
    <property type="match status" value="1"/>
</dbReference>
<accession>A0A6A6QEC6</accession>
<dbReference type="InterPro" id="IPR016900">
    <property type="entry name" value="Alg10"/>
</dbReference>
<comment type="pathway">
    <text evidence="2">Protein modification; protein glycosylation.</text>
</comment>
<evidence type="ECO:0000256" key="3">
    <source>
        <dbReference type="ARBA" id="ARBA00010600"/>
    </source>
</evidence>
<evidence type="ECO:0000256" key="5">
    <source>
        <dbReference type="ARBA" id="ARBA00018512"/>
    </source>
</evidence>
<feature type="transmembrane region" description="Helical" evidence="16">
    <location>
        <begin position="141"/>
        <end position="161"/>
    </location>
</feature>
<evidence type="ECO:0000256" key="13">
    <source>
        <dbReference type="ARBA" id="ARBA00044727"/>
    </source>
</evidence>
<feature type="transmembrane region" description="Helical" evidence="16">
    <location>
        <begin position="248"/>
        <end position="267"/>
    </location>
</feature>
<dbReference type="GO" id="GO:0106073">
    <property type="term" value="F:dolichyl pyrophosphate Glc2Man9GlcNAc2 alpha-1,2-glucosyltransferase activity"/>
    <property type="evidence" value="ECO:0007669"/>
    <property type="project" value="UniProtKB-EC"/>
</dbReference>
<evidence type="ECO:0000256" key="6">
    <source>
        <dbReference type="ARBA" id="ARBA00022676"/>
    </source>
</evidence>
<evidence type="ECO:0000256" key="14">
    <source>
        <dbReference type="ARBA" id="ARBA00048064"/>
    </source>
</evidence>
<feature type="chain" id="PRO_5025383882" description="Dol-P-Glc:Glc(2)Man(9)GlcNAc(2)-PP-Dol alpha-1,2-glucosyltransferase" evidence="17">
    <location>
        <begin position="32"/>
        <end position="534"/>
    </location>
</feature>
<dbReference type="PANTHER" id="PTHR12989:SF10">
    <property type="entry name" value="DOL-P-GLC:GLC(2)MAN(9)GLCNAC(2)-PP-DOL ALPHA-1,2-GLUCOSYLTRANSFERASE-RELATED"/>
    <property type="match status" value="1"/>
</dbReference>
<keyword evidence="6" id="KW-0328">Glycosyltransferase</keyword>
<keyword evidence="17" id="KW-0732">Signal</keyword>
<evidence type="ECO:0000313" key="19">
    <source>
        <dbReference type="Proteomes" id="UP000799750"/>
    </source>
</evidence>
<dbReference type="UniPathway" id="UPA00378"/>
<dbReference type="EC" id="2.4.1.256" evidence="4"/>
<dbReference type="AlphaFoldDB" id="A0A6A6QEC6"/>
<comment type="subcellular location">
    <subcellularLocation>
        <location evidence="1">Endoplasmic reticulum membrane</location>
        <topology evidence="1">Multi-pass membrane protein</topology>
    </subcellularLocation>
</comment>
<keyword evidence="7" id="KW-0808">Transferase</keyword>
<name>A0A6A6QEC6_9PEZI</name>
<evidence type="ECO:0000256" key="11">
    <source>
        <dbReference type="ARBA" id="ARBA00023136"/>
    </source>
</evidence>
<evidence type="ECO:0000256" key="8">
    <source>
        <dbReference type="ARBA" id="ARBA00022692"/>
    </source>
</evidence>
<proteinExistence type="inferred from homology"/>